<keyword evidence="1" id="KW-0472">Membrane</keyword>
<accession>A0A0D8Y1C3</accession>
<dbReference type="AlphaFoldDB" id="A0A0D8Y1C3"/>
<evidence type="ECO:0000256" key="1">
    <source>
        <dbReference type="SAM" id="Phobius"/>
    </source>
</evidence>
<evidence type="ECO:0000313" key="3">
    <source>
        <dbReference type="Proteomes" id="UP000053766"/>
    </source>
</evidence>
<feature type="transmembrane region" description="Helical" evidence="1">
    <location>
        <begin position="30"/>
        <end position="48"/>
    </location>
</feature>
<reference evidence="3" key="2">
    <citation type="journal article" date="2016" name="Sci. Rep.">
        <title>Dictyocaulus viviparus genome, variome and transcriptome elucidate lungworm biology and support future intervention.</title>
        <authorList>
            <person name="McNulty S.N."/>
            <person name="Strube C."/>
            <person name="Rosa B.A."/>
            <person name="Martin J.C."/>
            <person name="Tyagi R."/>
            <person name="Choi Y.J."/>
            <person name="Wang Q."/>
            <person name="Hallsworth Pepin K."/>
            <person name="Zhang X."/>
            <person name="Ozersky P."/>
            <person name="Wilson R.K."/>
            <person name="Sternberg P.W."/>
            <person name="Gasser R.B."/>
            <person name="Mitreva M."/>
        </authorList>
    </citation>
    <scope>NUCLEOTIDE SEQUENCE [LARGE SCALE GENOMIC DNA]</scope>
    <source>
        <strain evidence="3">HannoverDv2000</strain>
    </source>
</reference>
<keyword evidence="1" id="KW-0812">Transmembrane</keyword>
<keyword evidence="1" id="KW-1133">Transmembrane helix</keyword>
<evidence type="ECO:0000313" key="2">
    <source>
        <dbReference type="EMBL" id="KJH50485.1"/>
    </source>
</evidence>
<sequence>MFSILVGFLLKITFEFLLFAKIVLLKDVSMFILLSPLWLILSIILVDLSKRIYLIQQ</sequence>
<protein>
    <submittedName>
        <fullName evidence="2">Uncharacterized protein</fullName>
    </submittedName>
</protein>
<reference evidence="2 3" key="1">
    <citation type="submission" date="2013-11" db="EMBL/GenBank/DDBJ databases">
        <title>Draft genome of the bovine lungworm Dictyocaulus viviparus.</title>
        <authorList>
            <person name="Mitreva M."/>
        </authorList>
    </citation>
    <scope>NUCLEOTIDE SEQUENCE [LARGE SCALE GENOMIC DNA]</scope>
    <source>
        <strain evidence="2 3">HannoverDv2000</strain>
    </source>
</reference>
<dbReference type="OrthoDB" id="5782320at2759"/>
<proteinExistence type="predicted"/>
<name>A0A0D8Y1C3_DICVI</name>
<gene>
    <name evidence="2" type="ORF">DICVIV_03335</name>
</gene>
<keyword evidence="3" id="KW-1185">Reference proteome</keyword>
<organism evidence="2 3">
    <name type="scientific">Dictyocaulus viviparus</name>
    <name type="common">Bovine lungworm</name>
    <dbReference type="NCBI Taxonomy" id="29172"/>
    <lineage>
        <taxon>Eukaryota</taxon>
        <taxon>Metazoa</taxon>
        <taxon>Ecdysozoa</taxon>
        <taxon>Nematoda</taxon>
        <taxon>Chromadorea</taxon>
        <taxon>Rhabditida</taxon>
        <taxon>Rhabditina</taxon>
        <taxon>Rhabditomorpha</taxon>
        <taxon>Strongyloidea</taxon>
        <taxon>Metastrongylidae</taxon>
        <taxon>Dictyocaulus</taxon>
    </lineage>
</organism>
<dbReference type="Proteomes" id="UP000053766">
    <property type="component" value="Unassembled WGS sequence"/>
</dbReference>
<dbReference type="EMBL" id="KN716204">
    <property type="protein sequence ID" value="KJH50485.1"/>
    <property type="molecule type" value="Genomic_DNA"/>
</dbReference>